<organism evidence="6 7">
    <name type="scientific">Lasiodiplodia theobromae</name>
    <dbReference type="NCBI Taxonomy" id="45133"/>
    <lineage>
        <taxon>Eukaryota</taxon>
        <taxon>Fungi</taxon>
        <taxon>Dikarya</taxon>
        <taxon>Ascomycota</taxon>
        <taxon>Pezizomycotina</taxon>
        <taxon>Dothideomycetes</taxon>
        <taxon>Dothideomycetes incertae sedis</taxon>
        <taxon>Botryosphaeriales</taxon>
        <taxon>Botryosphaeriaceae</taxon>
        <taxon>Lasiodiplodia</taxon>
    </lineage>
</organism>
<name>A0A5N5D1D5_9PEZI</name>
<evidence type="ECO:0000256" key="4">
    <source>
        <dbReference type="ARBA" id="ARBA00023004"/>
    </source>
</evidence>
<evidence type="ECO:0000256" key="5">
    <source>
        <dbReference type="ARBA" id="ARBA00023239"/>
    </source>
</evidence>
<keyword evidence="7" id="KW-1185">Reference proteome</keyword>
<dbReference type="InterPro" id="IPR025702">
    <property type="entry name" value="OXD"/>
</dbReference>
<sequence>MLRAQIPDSHPFVLSLFGCQYHAESPSPTKAELITTFTNLLKASSSVAHIESLEQHGAALPGSGTSRIWMTYWRSPADFQHWWQSGPVSSFWAALPDDSAGFWRETLQLSDRRSMFETNKPVANGLAHVGRLAPLTEKTGYWGAYRDRLADATPQERLASTMKSGVPLPKPAGAVRKGRVLMKDFPDNMCLVVEGQDYSAMGQAEREHWRENFDGLTRKWVSHVVGSGPEAGMVSARLCHAPESGVVDGEGVDEGEAGSEWAPAFGFNRKVQILFFADLSYMERIGKSVKTHVDLRKNFMKSYGPGGAMAVHDLLLWVELSVVKARDVEAEYVGCCDGTGFMAYDYDPAFQDQQGQSSWWPWSLVTRASQYVFGTSA</sequence>
<evidence type="ECO:0000256" key="3">
    <source>
        <dbReference type="ARBA" id="ARBA00022723"/>
    </source>
</evidence>
<keyword evidence="4" id="KW-0408">Iron</keyword>
<reference evidence="6 7" key="1">
    <citation type="journal article" date="2019" name="Sci. Rep.">
        <title>A multi-omics analysis of the grapevine pathogen Lasiodiplodia theobromae reveals that temperature affects the expression of virulence- and pathogenicity-related genes.</title>
        <authorList>
            <person name="Felix C."/>
            <person name="Meneses R."/>
            <person name="Goncalves M.F.M."/>
            <person name="Tilleman L."/>
            <person name="Duarte A.S."/>
            <person name="Jorrin-Novo J.V."/>
            <person name="Van de Peer Y."/>
            <person name="Deforce D."/>
            <person name="Van Nieuwerburgh F."/>
            <person name="Esteves A.C."/>
            <person name="Alves A."/>
        </authorList>
    </citation>
    <scope>NUCLEOTIDE SEQUENCE [LARGE SCALE GENOMIC DNA]</scope>
    <source>
        <strain evidence="6 7">LA-SOL3</strain>
    </source>
</reference>
<evidence type="ECO:0000313" key="7">
    <source>
        <dbReference type="Proteomes" id="UP000325902"/>
    </source>
</evidence>
<evidence type="ECO:0000256" key="1">
    <source>
        <dbReference type="ARBA" id="ARBA00001970"/>
    </source>
</evidence>
<dbReference type="PROSITE" id="PS51257">
    <property type="entry name" value="PROKAR_LIPOPROTEIN"/>
    <property type="match status" value="1"/>
</dbReference>
<evidence type="ECO:0008006" key="8">
    <source>
        <dbReference type="Google" id="ProtNLM"/>
    </source>
</evidence>
<dbReference type="GO" id="GO:0016829">
    <property type="term" value="F:lyase activity"/>
    <property type="evidence" value="ECO:0007669"/>
    <property type="project" value="UniProtKB-KW"/>
</dbReference>
<dbReference type="Pfam" id="PF13816">
    <property type="entry name" value="Dehydratase_hem"/>
    <property type="match status" value="1"/>
</dbReference>
<proteinExistence type="predicted"/>
<keyword evidence="3" id="KW-0479">Metal-binding</keyword>
<gene>
    <name evidence="6" type="ORF">DBV05_g9896</name>
</gene>
<dbReference type="AlphaFoldDB" id="A0A5N5D1D5"/>
<dbReference type="EMBL" id="VCHE01000101">
    <property type="protein sequence ID" value="KAB2571460.1"/>
    <property type="molecule type" value="Genomic_DNA"/>
</dbReference>
<evidence type="ECO:0000313" key="6">
    <source>
        <dbReference type="EMBL" id="KAB2571460.1"/>
    </source>
</evidence>
<protein>
    <recommendedName>
        <fullName evidence="8">Phenylacetaldoxime dehydratase</fullName>
    </recommendedName>
</protein>
<keyword evidence="2" id="KW-0349">Heme</keyword>
<dbReference type="OrthoDB" id="3465714at2759"/>
<accession>A0A5N5D1D5</accession>
<comment type="cofactor">
    <cofactor evidence="1">
        <name>heme b</name>
        <dbReference type="ChEBI" id="CHEBI:60344"/>
    </cofactor>
</comment>
<dbReference type="GO" id="GO:0046872">
    <property type="term" value="F:metal ion binding"/>
    <property type="evidence" value="ECO:0007669"/>
    <property type="project" value="UniProtKB-KW"/>
</dbReference>
<comment type="caution">
    <text evidence="6">The sequence shown here is derived from an EMBL/GenBank/DDBJ whole genome shotgun (WGS) entry which is preliminary data.</text>
</comment>
<evidence type="ECO:0000256" key="2">
    <source>
        <dbReference type="ARBA" id="ARBA00022617"/>
    </source>
</evidence>
<keyword evidence="5" id="KW-0456">Lyase</keyword>
<dbReference type="Proteomes" id="UP000325902">
    <property type="component" value="Unassembled WGS sequence"/>
</dbReference>